<dbReference type="InterPro" id="IPR017297">
    <property type="entry name" value="Peptidase_S8A_DPH-A"/>
</dbReference>
<gene>
    <name evidence="10" type="ORF">BU204_08555</name>
</gene>
<accession>A0A1Q8CUH7</accession>
<evidence type="ECO:0000256" key="2">
    <source>
        <dbReference type="ARBA" id="ARBA00022670"/>
    </source>
</evidence>
<dbReference type="GO" id="GO:0004252">
    <property type="term" value="F:serine-type endopeptidase activity"/>
    <property type="evidence" value="ECO:0007669"/>
    <property type="project" value="UniProtKB-UniRule"/>
</dbReference>
<evidence type="ECO:0000256" key="6">
    <source>
        <dbReference type="PROSITE-ProRule" id="PRU01240"/>
    </source>
</evidence>
<dbReference type="PROSITE" id="PS00138">
    <property type="entry name" value="SUBTILASE_SER"/>
    <property type="match status" value="1"/>
</dbReference>
<feature type="active site" description="Charge relay system" evidence="5 6">
    <location>
        <position position="411"/>
    </location>
</feature>
<evidence type="ECO:0000256" key="1">
    <source>
        <dbReference type="ARBA" id="ARBA00011073"/>
    </source>
</evidence>
<dbReference type="PRINTS" id="PR00723">
    <property type="entry name" value="SUBTILISIN"/>
</dbReference>
<dbReference type="InterPro" id="IPR023828">
    <property type="entry name" value="Peptidase_S8_Ser-AS"/>
</dbReference>
<evidence type="ECO:0000259" key="9">
    <source>
        <dbReference type="Pfam" id="PF00082"/>
    </source>
</evidence>
<comment type="caution">
    <text evidence="10">The sequence shown here is derived from an EMBL/GenBank/DDBJ whole genome shotgun (WGS) entry which is preliminary data.</text>
</comment>
<dbReference type="AlphaFoldDB" id="A0A1Q8CUH7"/>
<feature type="active site" description="Charge relay system" evidence="5 6">
    <location>
        <position position="235"/>
    </location>
</feature>
<keyword evidence="2 6" id="KW-0645">Protease</keyword>
<evidence type="ECO:0000256" key="5">
    <source>
        <dbReference type="PIRSR" id="PIRSR615500-1"/>
    </source>
</evidence>
<keyword evidence="3 6" id="KW-0378">Hydrolase</keyword>
<dbReference type="InterPro" id="IPR000209">
    <property type="entry name" value="Peptidase_S8/S53_dom"/>
</dbReference>
<dbReference type="PROSITE" id="PS51892">
    <property type="entry name" value="SUBTILASE"/>
    <property type="match status" value="1"/>
</dbReference>
<reference evidence="10" key="1">
    <citation type="submission" date="2016-12" db="EMBL/GenBank/DDBJ databases">
        <title>The draft genome sequence of Actinophytocola sp. 11-183.</title>
        <authorList>
            <person name="Wang W."/>
            <person name="Yuan L."/>
        </authorList>
    </citation>
    <scope>NUCLEOTIDE SEQUENCE [LARGE SCALE GENOMIC DNA]</scope>
    <source>
        <strain evidence="10">11-183</strain>
    </source>
</reference>
<dbReference type="Pfam" id="PF00082">
    <property type="entry name" value="Peptidase_S8"/>
    <property type="match status" value="1"/>
</dbReference>
<feature type="region of interest" description="Disordered" evidence="8">
    <location>
        <begin position="1"/>
        <end position="21"/>
    </location>
</feature>
<dbReference type="InterPro" id="IPR050131">
    <property type="entry name" value="Peptidase_S8_subtilisin-like"/>
</dbReference>
<feature type="active site" description="Charge relay system" evidence="5 6">
    <location>
        <position position="203"/>
    </location>
</feature>
<dbReference type="STRING" id="1912961.BU204_08555"/>
<protein>
    <recommendedName>
        <fullName evidence="9">Peptidase S8/S53 domain-containing protein</fullName>
    </recommendedName>
</protein>
<dbReference type="Proteomes" id="UP000185596">
    <property type="component" value="Unassembled WGS sequence"/>
</dbReference>
<dbReference type="GO" id="GO:0006508">
    <property type="term" value="P:proteolysis"/>
    <property type="evidence" value="ECO:0007669"/>
    <property type="project" value="UniProtKB-KW"/>
</dbReference>
<name>A0A1Q8CUH7_9PSEU</name>
<organism evidence="10 11">
    <name type="scientific">Actinophytocola xanthii</name>
    <dbReference type="NCBI Taxonomy" id="1912961"/>
    <lineage>
        <taxon>Bacteria</taxon>
        <taxon>Bacillati</taxon>
        <taxon>Actinomycetota</taxon>
        <taxon>Actinomycetes</taxon>
        <taxon>Pseudonocardiales</taxon>
        <taxon>Pseudonocardiaceae</taxon>
    </lineage>
</organism>
<dbReference type="PANTHER" id="PTHR43806">
    <property type="entry name" value="PEPTIDASE S8"/>
    <property type="match status" value="1"/>
</dbReference>
<evidence type="ECO:0000313" key="10">
    <source>
        <dbReference type="EMBL" id="OLF18015.1"/>
    </source>
</evidence>
<feature type="domain" description="Peptidase S8/S53" evidence="9">
    <location>
        <begin position="194"/>
        <end position="458"/>
    </location>
</feature>
<evidence type="ECO:0000256" key="3">
    <source>
        <dbReference type="ARBA" id="ARBA00022801"/>
    </source>
</evidence>
<dbReference type="PANTHER" id="PTHR43806:SF11">
    <property type="entry name" value="CEREVISIN-RELATED"/>
    <property type="match status" value="1"/>
</dbReference>
<dbReference type="SUPFAM" id="SSF52743">
    <property type="entry name" value="Subtilisin-like"/>
    <property type="match status" value="1"/>
</dbReference>
<evidence type="ECO:0000256" key="4">
    <source>
        <dbReference type="ARBA" id="ARBA00022825"/>
    </source>
</evidence>
<evidence type="ECO:0000313" key="11">
    <source>
        <dbReference type="Proteomes" id="UP000185596"/>
    </source>
</evidence>
<dbReference type="PIRSF" id="PIRSF037854">
    <property type="entry name" value="Dihydropyridine_esterase"/>
    <property type="match status" value="1"/>
</dbReference>
<dbReference type="InterPro" id="IPR036852">
    <property type="entry name" value="Peptidase_S8/S53_dom_sf"/>
</dbReference>
<evidence type="ECO:0000256" key="8">
    <source>
        <dbReference type="SAM" id="MobiDB-lite"/>
    </source>
</evidence>
<proteinExistence type="inferred from homology"/>
<comment type="similarity">
    <text evidence="1 6 7">Belongs to the peptidase S8 family.</text>
</comment>
<dbReference type="InterPro" id="IPR022398">
    <property type="entry name" value="Peptidase_S8_His-AS"/>
</dbReference>
<dbReference type="EMBL" id="MSIE01000012">
    <property type="protein sequence ID" value="OLF18015.1"/>
    <property type="molecule type" value="Genomic_DNA"/>
</dbReference>
<dbReference type="InterPro" id="IPR023827">
    <property type="entry name" value="Peptidase_S8_Asp-AS"/>
</dbReference>
<dbReference type="Gene3D" id="3.40.50.200">
    <property type="entry name" value="Peptidase S8/S53 domain"/>
    <property type="match status" value="1"/>
</dbReference>
<sequence length="1071" mass="112956">MLATTPAAGAAPPGAAPAVPGTAGEVRTVTLVTGDQVVVRDGKVGSVRPGNGREGTTFSVRSHDGHDYVVPTDAAGLVARGRLDRRLFDVTTLLEFGYDDAARETIPLIVTHGEGRAPRLAATSVTRELPSIDAVALNADKGSKTWETLTDGTTTRRTAGGIEKIWLDGKRQSTLEHSVPQIGAPTAWEAGLTGTGTTVAVLDSGVDQTHPDLADREVAEHNLTDSPDAVDRVGHGTHVASIVAGTGAKSDGRFRGVAPGTRILDGKVLNDEGWGLDSWIIAGMEWATEQSADVVNMSLGGEDTEELDPLEEAVDTLSAEHGTLFVIAAGNAGPNPGTIGSPGSAAAALTVGAVDRDDELARFSSRGPRVGDGGIKPDITAPGVDIVAARHADGTIGEPVSDGYTALSGTSMAAPHVAGAAALLAQQHPDWTGAQLKAALSASARPHPSLSPFEQGAGRVDIPAALTQTLITKPTSLGLGTVAWPHHDDEPVNRELTYQNLGDTDLVLTLSADATGPDGAPADLFSLSADKLTVPAGGTASVTVTANTRLGETDGVYTGAVVATGAGTTTRTPLAVTREGESYDLTVKVLDHNGEPSDFKFTLAGMDNRLYTPDIYGEGGTTTLRLPKGQYLLDVHVYNEETGHTHLLLAPGLSVDRPRTVTMDARHTRPIRVTPPAEVDLRAGDIGYRAQGQLLGTGLTFLVEDLSAVSTAQVGKVLPGTTLISMINTHWLGGNGSSYGLSWFPEGELPTGFDKVVRPQDLATVRADFGPSAENVTGQLFAIPEPRVGTAFPSGIDFDVPLPGIRTQYLTTEGGTRWTTKLRFYHPESETRIAELTSPPTTYRAGRTYEPRFNYAVFGPALPPTDAPRSHRTGDTLEVDIPLFSDSSGNAGYFLAVETARTQLYRGGELLGETPYPGHGTFEGLPAEPGRYHLVTTATRPAMFDTTTSISAEYTFTSSHVDGKEPVAIELNAVRFLPELDRTNSAPAGRQFLVPLRMQDQTGATTKPRSIRVEVSYDRGTTWQPVRITANLTAVLHHPADAQTVSLRADATDREGNTVRQTILDAYKLRK</sequence>
<dbReference type="PROSITE" id="PS00136">
    <property type="entry name" value="SUBTILASE_ASP"/>
    <property type="match status" value="1"/>
</dbReference>
<evidence type="ECO:0000256" key="7">
    <source>
        <dbReference type="RuleBase" id="RU003355"/>
    </source>
</evidence>
<keyword evidence="11" id="KW-1185">Reference proteome</keyword>
<dbReference type="PROSITE" id="PS00137">
    <property type="entry name" value="SUBTILASE_HIS"/>
    <property type="match status" value="1"/>
</dbReference>
<keyword evidence="4 6" id="KW-0720">Serine protease</keyword>
<dbReference type="InterPro" id="IPR015500">
    <property type="entry name" value="Peptidase_S8_subtilisin-rel"/>
</dbReference>